<dbReference type="GO" id="GO:0000455">
    <property type="term" value="P:enzyme-directed rRNA pseudouridine synthesis"/>
    <property type="evidence" value="ECO:0007669"/>
    <property type="project" value="TreeGrafter"/>
</dbReference>
<dbReference type="PROSITE" id="PS01129">
    <property type="entry name" value="PSI_RLU"/>
    <property type="match status" value="1"/>
</dbReference>
<dbReference type="EMBL" id="LXQE01000136">
    <property type="protein sequence ID" value="RCJ37690.1"/>
    <property type="molecule type" value="Genomic_DNA"/>
</dbReference>
<dbReference type="PANTHER" id="PTHR21600">
    <property type="entry name" value="MITOCHONDRIAL RNA PSEUDOURIDINE SYNTHASE"/>
    <property type="match status" value="1"/>
</dbReference>
<dbReference type="GO" id="GO:0140098">
    <property type="term" value="F:catalytic activity, acting on RNA"/>
    <property type="evidence" value="ECO:0007669"/>
    <property type="project" value="UniProtKB-ARBA"/>
</dbReference>
<dbReference type="InterPro" id="IPR006224">
    <property type="entry name" value="PsdUridine_synth_RluA-like_CS"/>
</dbReference>
<dbReference type="InterPro" id="IPR020103">
    <property type="entry name" value="PsdUridine_synth_cat_dom_sf"/>
</dbReference>
<comment type="catalytic activity">
    <reaction evidence="1">
        <text>a uridine in RNA = a pseudouridine in RNA</text>
        <dbReference type="Rhea" id="RHEA:48348"/>
        <dbReference type="Rhea" id="RHEA-COMP:12068"/>
        <dbReference type="Rhea" id="RHEA-COMP:12069"/>
        <dbReference type="ChEBI" id="CHEBI:65314"/>
        <dbReference type="ChEBI" id="CHEBI:65315"/>
    </reaction>
</comment>
<dbReference type="InterPro" id="IPR050188">
    <property type="entry name" value="RluA_PseudoU_synthase"/>
</dbReference>
<evidence type="ECO:0000256" key="1">
    <source>
        <dbReference type="ARBA" id="ARBA00000073"/>
    </source>
</evidence>
<dbReference type="GO" id="GO:0009982">
    <property type="term" value="F:pseudouridine synthase activity"/>
    <property type="evidence" value="ECO:0007669"/>
    <property type="project" value="InterPro"/>
</dbReference>
<accession>A0A367RPN4</accession>
<comment type="caution">
    <text evidence="6">The sequence shown here is derived from an EMBL/GenBank/DDBJ whole genome shotgun (WGS) entry which is preliminary data.</text>
</comment>
<proteinExistence type="predicted"/>
<name>A0A367RPN4_NOSPU</name>
<evidence type="ECO:0000256" key="2">
    <source>
        <dbReference type="ARBA" id="ARBA00031870"/>
    </source>
</evidence>
<evidence type="ECO:0000313" key="6">
    <source>
        <dbReference type="EMBL" id="RCJ37690.1"/>
    </source>
</evidence>
<keyword evidence="4" id="KW-0175">Coiled coil</keyword>
<dbReference type="GO" id="GO:0003723">
    <property type="term" value="F:RNA binding"/>
    <property type="evidence" value="ECO:0007669"/>
    <property type="project" value="InterPro"/>
</dbReference>
<evidence type="ECO:0000256" key="3">
    <source>
        <dbReference type="ARBA" id="ARBA00033164"/>
    </source>
</evidence>
<gene>
    <name evidence="6" type="ORF">A6769_12390</name>
</gene>
<evidence type="ECO:0000256" key="4">
    <source>
        <dbReference type="SAM" id="Coils"/>
    </source>
</evidence>
<reference evidence="6 7" key="1">
    <citation type="submission" date="2016-04" db="EMBL/GenBank/DDBJ databases">
        <authorList>
            <person name="Evans L.H."/>
            <person name="Alamgir A."/>
            <person name="Owens N."/>
            <person name="Weber N.D."/>
            <person name="Virtaneva K."/>
            <person name="Barbian K."/>
            <person name="Babar A."/>
            <person name="Rosenke K."/>
        </authorList>
    </citation>
    <scope>NUCLEOTIDE SEQUENCE [LARGE SCALE GENOMIC DNA]</scope>
    <source>
        <strain evidence="6">NIES-2108</strain>
    </source>
</reference>
<dbReference type="AlphaFoldDB" id="A0A367RPN4"/>
<organism evidence="6 7">
    <name type="scientific">Nostoc punctiforme NIES-2108</name>
    <dbReference type="NCBI Taxonomy" id="1356359"/>
    <lineage>
        <taxon>Bacteria</taxon>
        <taxon>Bacillati</taxon>
        <taxon>Cyanobacteriota</taxon>
        <taxon>Cyanophyceae</taxon>
        <taxon>Nostocales</taxon>
        <taxon>Nostocaceae</taxon>
        <taxon>Nostoc</taxon>
    </lineage>
</organism>
<dbReference type="Pfam" id="PF00849">
    <property type="entry name" value="PseudoU_synth_2"/>
    <property type="match status" value="1"/>
</dbReference>
<feature type="coiled-coil region" evidence="4">
    <location>
        <begin position="185"/>
        <end position="244"/>
    </location>
</feature>
<dbReference type="PANTHER" id="PTHR21600:SF89">
    <property type="entry name" value="RIBOSOMAL LARGE SUBUNIT PSEUDOURIDINE SYNTHASE A"/>
    <property type="match status" value="1"/>
</dbReference>
<protein>
    <recommendedName>
        <fullName evidence="2">RNA pseudouridylate synthase</fullName>
    </recommendedName>
    <alternativeName>
        <fullName evidence="3">RNA-uridine isomerase</fullName>
    </alternativeName>
</protein>
<dbReference type="SUPFAM" id="SSF55120">
    <property type="entry name" value="Pseudouridine synthase"/>
    <property type="match status" value="1"/>
</dbReference>
<dbReference type="Gene3D" id="3.30.2350.10">
    <property type="entry name" value="Pseudouridine synthase"/>
    <property type="match status" value="1"/>
</dbReference>
<dbReference type="Proteomes" id="UP000252085">
    <property type="component" value="Unassembled WGS sequence"/>
</dbReference>
<dbReference type="InterPro" id="IPR006145">
    <property type="entry name" value="PsdUridine_synth_RsuA/RluA"/>
</dbReference>
<dbReference type="CDD" id="cd02869">
    <property type="entry name" value="PseudoU_synth_RluA_like"/>
    <property type="match status" value="1"/>
</dbReference>
<evidence type="ECO:0000313" key="7">
    <source>
        <dbReference type="Proteomes" id="UP000252085"/>
    </source>
</evidence>
<feature type="domain" description="Pseudouridine synthase RsuA/RluA-like" evidence="5">
    <location>
        <begin position="410"/>
        <end position="558"/>
    </location>
</feature>
<evidence type="ECO:0000259" key="5">
    <source>
        <dbReference type="Pfam" id="PF00849"/>
    </source>
</evidence>
<sequence length="608" mass="68687">MVVLHELSDFIDCDFVIADSSCSYWYEGRCPQSGNRLKLPRTSMSEAIAHGLMQYLANNDYYSREGKMYGILLVELPNGEQRVLKAFSGLLNGCSVVEGWVPPIPGRDEVAFEETRTLAELDAIKQEIITLKQLTERQQYEMLSNDFEQQLQAMSDRHRYCKHQRQEKRQQICNTLTPEALTIALEQLDEESRQQGIERRQLKRQQNAILQPLQQIIAATDARISELKQQRKALSRQLQTQMHASYSLTNFSGRSQSLQELMPGGSPTGTGDCCAPKLLHYAATHNLKPLAMAEFWWGASSVNQDKIPGEFYGACAERCQPLMGFLLSGLKPPFPAREKGGRSLSPDRLCIHKSFSPPLTPPCQGGEPGTGYFPPLHRGIKGGKSGVCASLPKCVYTEVTLPIIYEDEWLIAVNKPAGLLSVPGRYRDRQDSVLSRLRHLLPDGMALVSVHRLDQETSGILLLARDRQTHRQLSQQFQQRQVHKVYEAILSGVLTVEQGKIELPLWGDPENRPEQKVDWQQGKPSLTHFQVMAREGDYTRVEFTPLTGRTHQLRVHAADTRGLGITILGDRLYGCRAVTSRLHLHARELRFDHPQLEKTLHLQAITPF</sequence>